<dbReference type="EMBL" id="CP114052">
    <property type="protein sequence ID" value="WAW15257.1"/>
    <property type="molecule type" value="Genomic_DNA"/>
</dbReference>
<dbReference type="Proteomes" id="UP001164187">
    <property type="component" value="Chromosome"/>
</dbReference>
<dbReference type="SUPFAM" id="SSF161266">
    <property type="entry name" value="Gam-like"/>
    <property type="match status" value="1"/>
</dbReference>
<feature type="coiled-coil region" evidence="1">
    <location>
        <begin position="3"/>
        <end position="37"/>
    </location>
</feature>
<gene>
    <name evidence="3" type="ORF">O0R46_02060</name>
    <name evidence="2" type="ORF">O0R46_08515</name>
</gene>
<name>A0ABY7JSF5_9FIRM</name>
<dbReference type="InterPro" id="IPR008840">
    <property type="entry name" value="Sipho_Gp157"/>
</dbReference>
<evidence type="ECO:0000256" key="1">
    <source>
        <dbReference type="SAM" id="Coils"/>
    </source>
</evidence>
<accession>A0ABY7JSF5</accession>
<reference evidence="2" key="1">
    <citation type="submission" date="2022-12" db="EMBL/GenBank/DDBJ databases">
        <title>Peptostreptococcus.</title>
        <authorList>
            <person name="Lee S.H."/>
        </authorList>
    </citation>
    <scope>NUCLEOTIDE SEQUENCE</scope>
    <source>
        <strain evidence="2">CBA3647</strain>
    </source>
</reference>
<evidence type="ECO:0000313" key="3">
    <source>
        <dbReference type="EMBL" id="WAW15257.1"/>
    </source>
</evidence>
<dbReference type="Pfam" id="PF05565">
    <property type="entry name" value="Sipho_Gp157"/>
    <property type="match status" value="1"/>
</dbReference>
<organism evidence="2 4">
    <name type="scientific">Peptostreptococcus equinus</name>
    <dbReference type="NCBI Taxonomy" id="3003601"/>
    <lineage>
        <taxon>Bacteria</taxon>
        <taxon>Bacillati</taxon>
        <taxon>Bacillota</taxon>
        <taxon>Clostridia</taxon>
        <taxon>Peptostreptococcales</taxon>
        <taxon>Peptostreptococcaceae</taxon>
        <taxon>Peptostreptococcus</taxon>
    </lineage>
</organism>
<evidence type="ECO:0000313" key="2">
    <source>
        <dbReference type="EMBL" id="WAW14632.1"/>
    </source>
</evidence>
<proteinExistence type="predicted"/>
<keyword evidence="4" id="KW-1185">Reference proteome</keyword>
<evidence type="ECO:0000313" key="4">
    <source>
        <dbReference type="Proteomes" id="UP001164187"/>
    </source>
</evidence>
<dbReference type="EMBL" id="CP114052">
    <property type="protein sequence ID" value="WAW14632.1"/>
    <property type="molecule type" value="Genomic_DNA"/>
</dbReference>
<dbReference type="RefSeq" id="WP_269311329.1">
    <property type="nucleotide sequence ID" value="NZ_CP114052.1"/>
</dbReference>
<protein>
    <submittedName>
        <fullName evidence="2">Siphovirus Gp157 family protein</fullName>
    </submittedName>
</protein>
<sequence>MSLYNLEKEYALLESELDELMQSDDEETQKLANAKLQEVINKSLEIENKNVNIFKYRFYLLGKEEQIRALSEMHKKEAKRLDDYADTFANKIKQLDRSTINALEINGKKSIETELGKMTIRKSKGRIDILDKKLIPDSYKKERVSTTLVENKTAIREAIESGKNVPGAKLVFEDTLIVK</sequence>
<keyword evidence="1" id="KW-0175">Coiled coil</keyword>